<evidence type="ECO:0000313" key="3">
    <source>
        <dbReference type="Proteomes" id="UP000654075"/>
    </source>
</evidence>
<keyword evidence="1" id="KW-0812">Transmembrane</keyword>
<dbReference type="Proteomes" id="UP000654075">
    <property type="component" value="Unassembled WGS sequence"/>
</dbReference>
<comment type="caution">
    <text evidence="2">The sequence shown here is derived from an EMBL/GenBank/DDBJ whole genome shotgun (WGS) entry which is preliminary data.</text>
</comment>
<dbReference type="OrthoDB" id="10545464at2759"/>
<keyword evidence="1" id="KW-1133">Transmembrane helix</keyword>
<accession>A0A813HPG8</accession>
<sequence>VPLKSTWSCFFMLLGPIIFAIMILLMPVFAGDWLQVGCFIAAPMLGALVYALLGLCRRRQWLEFVREPPRNLEEVLALQTPMSTFAKPLDGDEAILEPLLLPPAAII</sequence>
<organism evidence="2 3">
    <name type="scientific">Polarella glacialis</name>
    <name type="common">Dinoflagellate</name>
    <dbReference type="NCBI Taxonomy" id="89957"/>
    <lineage>
        <taxon>Eukaryota</taxon>
        <taxon>Sar</taxon>
        <taxon>Alveolata</taxon>
        <taxon>Dinophyceae</taxon>
        <taxon>Suessiales</taxon>
        <taxon>Suessiaceae</taxon>
        <taxon>Polarella</taxon>
    </lineage>
</organism>
<evidence type="ECO:0000313" key="2">
    <source>
        <dbReference type="EMBL" id="CAE8640003.1"/>
    </source>
</evidence>
<dbReference type="EMBL" id="CAJNNV010032448">
    <property type="protein sequence ID" value="CAE8640003.1"/>
    <property type="molecule type" value="Genomic_DNA"/>
</dbReference>
<dbReference type="AlphaFoldDB" id="A0A813HPG8"/>
<feature type="transmembrane region" description="Helical" evidence="1">
    <location>
        <begin position="33"/>
        <end position="56"/>
    </location>
</feature>
<evidence type="ECO:0000256" key="1">
    <source>
        <dbReference type="SAM" id="Phobius"/>
    </source>
</evidence>
<feature type="non-terminal residue" evidence="2">
    <location>
        <position position="107"/>
    </location>
</feature>
<proteinExistence type="predicted"/>
<protein>
    <submittedName>
        <fullName evidence="2">Uncharacterized protein</fullName>
    </submittedName>
</protein>
<feature type="transmembrane region" description="Helical" evidence="1">
    <location>
        <begin position="7"/>
        <end position="27"/>
    </location>
</feature>
<keyword evidence="1" id="KW-0472">Membrane</keyword>
<gene>
    <name evidence="2" type="ORF">PGLA1383_LOCUS54971</name>
</gene>
<name>A0A813HPG8_POLGL</name>
<keyword evidence="3" id="KW-1185">Reference proteome</keyword>
<reference evidence="2" key="1">
    <citation type="submission" date="2021-02" db="EMBL/GenBank/DDBJ databases">
        <authorList>
            <person name="Dougan E. K."/>
            <person name="Rhodes N."/>
            <person name="Thang M."/>
            <person name="Chan C."/>
        </authorList>
    </citation>
    <scope>NUCLEOTIDE SEQUENCE</scope>
</reference>